<sequence>MTVRNIVYFFWFDQPGRLVCQALR</sequence>
<accession>A0A7D4A6N6</accession>
<keyword evidence="2" id="KW-1185">Reference proteome</keyword>
<proteinExistence type="predicted"/>
<gene>
    <name evidence="1" type="ORF">ACTIVE_8157</name>
</gene>
<name>A0A7D4A6N6_ACTVE</name>
<protein>
    <submittedName>
        <fullName evidence="1">Uncharacterized protein</fullName>
    </submittedName>
</protein>
<evidence type="ECO:0000313" key="2">
    <source>
        <dbReference type="Proteomes" id="UP000501240"/>
    </source>
</evidence>
<dbReference type="AlphaFoldDB" id="A0A7D4A6N6"/>
<evidence type="ECO:0000313" key="1">
    <source>
        <dbReference type="EMBL" id="QKG26504.1"/>
    </source>
</evidence>
<reference evidence="1 2" key="1">
    <citation type="submission" date="2020-05" db="EMBL/GenBank/DDBJ databases">
        <title>Actinomadura verrucosospora NRRL-B18236 (PFL_A860) Genome sequencing and assembly.</title>
        <authorList>
            <person name="Samborskyy M."/>
        </authorList>
    </citation>
    <scope>NUCLEOTIDE SEQUENCE [LARGE SCALE GENOMIC DNA]</scope>
    <source>
        <strain evidence="1 2">NRRL:B18236</strain>
    </source>
</reference>
<dbReference type="EMBL" id="CP053892">
    <property type="protein sequence ID" value="QKG26504.1"/>
    <property type="molecule type" value="Genomic_DNA"/>
</dbReference>
<organism evidence="1 2">
    <name type="scientific">Actinomadura verrucosospora</name>
    <dbReference type="NCBI Taxonomy" id="46165"/>
    <lineage>
        <taxon>Bacteria</taxon>
        <taxon>Bacillati</taxon>
        <taxon>Actinomycetota</taxon>
        <taxon>Actinomycetes</taxon>
        <taxon>Streptosporangiales</taxon>
        <taxon>Thermomonosporaceae</taxon>
        <taxon>Actinomadura</taxon>
    </lineage>
</organism>
<dbReference type="Proteomes" id="UP000501240">
    <property type="component" value="Chromosome"/>
</dbReference>